<dbReference type="GO" id="GO:0016740">
    <property type="term" value="F:transferase activity"/>
    <property type="evidence" value="ECO:0007669"/>
    <property type="project" value="UniProtKB-KW"/>
</dbReference>
<evidence type="ECO:0000256" key="10">
    <source>
        <dbReference type="ARBA" id="ARBA00033171"/>
    </source>
</evidence>
<sequence>MAYLMPWVIQGEEAGQFAAVEQGFFNDEGIEVEIVPGGPDARAGALLASGSVQFAVMNPAGIYTNRAEGIPVVGVGGINQVDGLLVMCKTSTGIKSFGDLKGKKVGVWLGGGEAGFQAAAVTEGLAVADVEWLPQKFSMEEFFNDAFDCASATEWNEKHIVYKEGYKAGVDVVELRPADVGLFLPGDSMATLESTVADQPELVQGMVNATLRGWQWVCSSPENRKTGAQYTVDAAPDLDLDLQVIQVEEMCSLMAQGPAKAEGAIGAVAVDSWKQSADATLAAGQLTEPADVPSALTTQFVDAVPAEYRKITW</sequence>
<evidence type="ECO:0000256" key="9">
    <source>
        <dbReference type="ARBA" id="ARBA00023004"/>
    </source>
</evidence>
<evidence type="ECO:0000256" key="4">
    <source>
        <dbReference type="ARBA" id="ARBA00011738"/>
    </source>
</evidence>
<name>A0A6J7D6L0_9ZZZZ</name>
<keyword evidence="8" id="KW-0784">Thiamine biosynthesis</keyword>
<accession>A0A6J7D6L0</accession>
<organism evidence="13">
    <name type="scientific">freshwater metagenome</name>
    <dbReference type="NCBI Taxonomy" id="449393"/>
    <lineage>
        <taxon>unclassified sequences</taxon>
        <taxon>metagenomes</taxon>
        <taxon>ecological metagenomes</taxon>
    </lineage>
</organism>
<dbReference type="SUPFAM" id="SSF53850">
    <property type="entry name" value="Periplasmic binding protein-like II"/>
    <property type="match status" value="1"/>
</dbReference>
<comment type="pathway">
    <text evidence="2">Cofactor biosynthesis; thiamine diphosphate biosynthesis.</text>
</comment>
<feature type="domain" description="SsuA/THI5-like" evidence="12">
    <location>
        <begin position="14"/>
        <end position="223"/>
    </location>
</feature>
<dbReference type="PANTHER" id="PTHR31528:SF1">
    <property type="entry name" value="4-AMINO-5-HYDROXYMETHYL-2-METHYLPYRIMIDINE PHOSPHATE SYNTHASE THI11-RELATED"/>
    <property type="match status" value="1"/>
</dbReference>
<dbReference type="Gene3D" id="3.40.190.10">
    <property type="entry name" value="Periplasmic binding protein-like II"/>
    <property type="match status" value="2"/>
</dbReference>
<protein>
    <recommendedName>
        <fullName evidence="10">Thiamine pyrimidine synthase</fullName>
    </recommendedName>
</protein>
<keyword evidence="6" id="KW-0479">Metal-binding</keyword>
<evidence type="ECO:0000256" key="1">
    <source>
        <dbReference type="ARBA" id="ARBA00003469"/>
    </source>
</evidence>
<evidence type="ECO:0000259" key="12">
    <source>
        <dbReference type="Pfam" id="PF09084"/>
    </source>
</evidence>
<dbReference type="GO" id="GO:0046872">
    <property type="term" value="F:metal ion binding"/>
    <property type="evidence" value="ECO:0007669"/>
    <property type="project" value="UniProtKB-KW"/>
</dbReference>
<evidence type="ECO:0000256" key="8">
    <source>
        <dbReference type="ARBA" id="ARBA00022977"/>
    </source>
</evidence>
<evidence type="ECO:0000256" key="6">
    <source>
        <dbReference type="ARBA" id="ARBA00022723"/>
    </source>
</evidence>
<dbReference type="Pfam" id="PF09084">
    <property type="entry name" value="NMT1"/>
    <property type="match status" value="1"/>
</dbReference>
<keyword evidence="5" id="KW-0808">Transferase</keyword>
<proteinExistence type="inferred from homology"/>
<evidence type="ECO:0000313" key="13">
    <source>
        <dbReference type="EMBL" id="CAB4864748.1"/>
    </source>
</evidence>
<dbReference type="GO" id="GO:0009228">
    <property type="term" value="P:thiamine biosynthetic process"/>
    <property type="evidence" value="ECO:0007669"/>
    <property type="project" value="UniProtKB-KW"/>
</dbReference>
<reference evidence="13" key="1">
    <citation type="submission" date="2020-05" db="EMBL/GenBank/DDBJ databases">
        <authorList>
            <person name="Chiriac C."/>
            <person name="Salcher M."/>
            <person name="Ghai R."/>
            <person name="Kavagutti S V."/>
        </authorList>
    </citation>
    <scope>NUCLEOTIDE SEQUENCE</scope>
</reference>
<evidence type="ECO:0000256" key="7">
    <source>
        <dbReference type="ARBA" id="ARBA00022898"/>
    </source>
</evidence>
<comment type="function">
    <text evidence="1">Responsible for the formation of the pyrimidine heterocycle in the thiamine biosynthesis pathway. Catalyzes the formation of hydroxymethylpyrimidine phosphate (HMP-P) from histidine and pyridoxal phosphate (PLP). The protein uses PLP and the active site histidine to form HMP-P, generating an inactive enzyme. The enzyme can only undergo a single turnover, which suggests it is a suicide enzyme.</text>
</comment>
<dbReference type="AlphaFoldDB" id="A0A6J7D6L0"/>
<comment type="subunit">
    <text evidence="4">Homodimer.</text>
</comment>
<keyword evidence="7" id="KW-0663">Pyridoxal phosphate</keyword>
<evidence type="ECO:0000256" key="5">
    <source>
        <dbReference type="ARBA" id="ARBA00022679"/>
    </source>
</evidence>
<evidence type="ECO:0000256" key="2">
    <source>
        <dbReference type="ARBA" id="ARBA00004948"/>
    </source>
</evidence>
<dbReference type="EMBL" id="CAFBLV010000042">
    <property type="protein sequence ID" value="CAB4864748.1"/>
    <property type="molecule type" value="Genomic_DNA"/>
</dbReference>
<gene>
    <name evidence="13" type="ORF">UFOPK3425_00332</name>
</gene>
<evidence type="ECO:0000256" key="11">
    <source>
        <dbReference type="ARBA" id="ARBA00048179"/>
    </source>
</evidence>
<dbReference type="InterPro" id="IPR027939">
    <property type="entry name" value="NMT1/THI5"/>
</dbReference>
<keyword evidence="9" id="KW-0408">Iron</keyword>
<comment type="similarity">
    <text evidence="3">Belongs to the NMT1/THI5 family.</text>
</comment>
<dbReference type="InterPro" id="IPR015168">
    <property type="entry name" value="SsuA/THI5"/>
</dbReference>
<comment type="catalytic activity">
    <reaction evidence="11">
        <text>N(6)-(pyridoxal phosphate)-L-lysyl-[4-amino-5-hydroxymethyl-2-methylpyrimidine phosphate synthase] + L-histidyl-[4-amino-5-hydroxymethyl-2-methylpyrimidine phosphate synthase] + 2 Fe(3+) + 4 H2O = L-lysyl-[4-amino-5-hydroxymethyl-2-methylpyrimidine phosphate synthase] + (2S)-2-amino-5-hydroxy-4-oxopentanoyl-[4-amino-5-hydroxymethyl-2-methylpyrimidine phosphate synthase] + 4-amino-2-methyl-5-(phosphooxymethyl)pyrimidine + 3-oxopropanoate + 2 Fe(2+) + 2 H(+)</text>
        <dbReference type="Rhea" id="RHEA:65756"/>
        <dbReference type="Rhea" id="RHEA-COMP:16892"/>
        <dbReference type="Rhea" id="RHEA-COMP:16893"/>
        <dbReference type="Rhea" id="RHEA-COMP:16894"/>
        <dbReference type="Rhea" id="RHEA-COMP:16895"/>
        <dbReference type="ChEBI" id="CHEBI:15377"/>
        <dbReference type="ChEBI" id="CHEBI:15378"/>
        <dbReference type="ChEBI" id="CHEBI:29033"/>
        <dbReference type="ChEBI" id="CHEBI:29034"/>
        <dbReference type="ChEBI" id="CHEBI:29969"/>
        <dbReference type="ChEBI" id="CHEBI:29979"/>
        <dbReference type="ChEBI" id="CHEBI:33190"/>
        <dbReference type="ChEBI" id="CHEBI:58354"/>
        <dbReference type="ChEBI" id="CHEBI:143915"/>
        <dbReference type="ChEBI" id="CHEBI:157692"/>
    </reaction>
    <physiologicalReaction direction="left-to-right" evidence="11">
        <dbReference type="Rhea" id="RHEA:65757"/>
    </physiologicalReaction>
</comment>
<evidence type="ECO:0000256" key="3">
    <source>
        <dbReference type="ARBA" id="ARBA00009406"/>
    </source>
</evidence>
<dbReference type="PANTHER" id="PTHR31528">
    <property type="entry name" value="4-AMINO-5-HYDROXYMETHYL-2-METHYLPYRIMIDINE PHOSPHATE SYNTHASE THI11-RELATED"/>
    <property type="match status" value="1"/>
</dbReference>